<evidence type="ECO:0000259" key="1">
    <source>
        <dbReference type="Pfam" id="PF20073"/>
    </source>
</evidence>
<dbReference type="EMBL" id="CAEKDK010000001">
    <property type="protein sequence ID" value="CAB4262266.1"/>
    <property type="molecule type" value="Genomic_DNA"/>
</dbReference>
<sequence>MQCEEYMMESSESDSFSDILLSWSLEDIVDDNLYKHKVQNYFGSFSYPLLDETRAQLHSSMETLDRAPFREVTAIEESKPYGKKLYDVEVDYWRKMSSDSCKEPYKTQPGHVFLLSDAKPESISDIQESKKSWAFLIVTEVSNRSFKVKASKELQVSNGIQPSLLMVFLINITPNIKIWKAIDNNKSARWKVLFSDNFLKSFKKLKSFRVKMSLLFFCLSFRVDGDPIKEMLKRIVKALQ</sequence>
<organism evidence="2 3">
    <name type="scientific">Prunus armeniaca</name>
    <name type="common">Apricot</name>
    <name type="synonym">Armeniaca vulgaris</name>
    <dbReference type="NCBI Taxonomy" id="36596"/>
    <lineage>
        <taxon>Eukaryota</taxon>
        <taxon>Viridiplantae</taxon>
        <taxon>Streptophyta</taxon>
        <taxon>Embryophyta</taxon>
        <taxon>Tracheophyta</taxon>
        <taxon>Spermatophyta</taxon>
        <taxon>Magnoliopsida</taxon>
        <taxon>eudicotyledons</taxon>
        <taxon>Gunneridae</taxon>
        <taxon>Pentapetalae</taxon>
        <taxon>rosids</taxon>
        <taxon>fabids</taxon>
        <taxon>Rosales</taxon>
        <taxon>Rosaceae</taxon>
        <taxon>Amygdaloideae</taxon>
        <taxon>Amygdaleae</taxon>
        <taxon>Prunus</taxon>
    </lineage>
</organism>
<dbReference type="Pfam" id="PF20073">
    <property type="entry name" value="DUF6469"/>
    <property type="match status" value="1"/>
</dbReference>
<accession>A0A6J5TEE1</accession>
<reference evidence="2 3" key="1">
    <citation type="submission" date="2020-05" db="EMBL/GenBank/DDBJ databases">
        <authorList>
            <person name="Campoy J."/>
            <person name="Schneeberger K."/>
            <person name="Spophaly S."/>
        </authorList>
    </citation>
    <scope>NUCLEOTIDE SEQUENCE [LARGE SCALE GENOMIC DNA]</scope>
    <source>
        <strain evidence="2">PruArmRojPasFocal</strain>
    </source>
</reference>
<dbReference type="Proteomes" id="UP000507222">
    <property type="component" value="Unassembled WGS sequence"/>
</dbReference>
<dbReference type="InterPro" id="IPR045529">
    <property type="entry name" value="DUF6469"/>
</dbReference>
<protein>
    <recommendedName>
        <fullName evidence="1">DUF6469 domain-containing protein</fullName>
    </recommendedName>
</protein>
<evidence type="ECO:0000313" key="2">
    <source>
        <dbReference type="EMBL" id="CAB4262266.1"/>
    </source>
</evidence>
<gene>
    <name evidence="2" type="ORF">CURHAP_LOCUS1431</name>
</gene>
<feature type="domain" description="DUF6469" evidence="1">
    <location>
        <begin position="68"/>
        <end position="184"/>
    </location>
</feature>
<proteinExistence type="predicted"/>
<dbReference type="AlphaFoldDB" id="A0A6J5TEE1"/>
<name>A0A6J5TEE1_PRUAR</name>
<evidence type="ECO:0000313" key="3">
    <source>
        <dbReference type="Proteomes" id="UP000507222"/>
    </source>
</evidence>